<protein>
    <submittedName>
        <fullName evidence="5">AraC family transcriptional regulator</fullName>
    </submittedName>
</protein>
<dbReference type="PROSITE" id="PS01124">
    <property type="entry name" value="HTH_ARAC_FAMILY_2"/>
    <property type="match status" value="1"/>
</dbReference>
<dbReference type="SMART" id="SM00342">
    <property type="entry name" value="HTH_ARAC"/>
    <property type="match status" value="1"/>
</dbReference>
<dbReference type="InterPro" id="IPR018060">
    <property type="entry name" value="HTH_AraC"/>
</dbReference>
<dbReference type="Gene3D" id="2.60.120.280">
    <property type="entry name" value="Regulatory protein AraC"/>
    <property type="match status" value="1"/>
</dbReference>
<accession>A0A9D1TGV4</accession>
<dbReference type="Gene3D" id="1.10.10.60">
    <property type="entry name" value="Homeodomain-like"/>
    <property type="match status" value="2"/>
</dbReference>
<dbReference type="CDD" id="cd06986">
    <property type="entry name" value="cupin_MmsR-like_N"/>
    <property type="match status" value="1"/>
</dbReference>
<sequence length="279" mass="32556">MKNSFDYYLDVREFPDDLDIIIKNIGFSHNKPNYTHGYDRREYYILHYIIAGSGIYTVNGKTYHLSAFDGYVVPPDTSVIYIADSETPWTVYWVGFYGKNASAFLERAKINNANLTFHYDQDDTIAKDMESLFSLVQKPTRTGEMLLSYVYHILGTLSSQYRRSVDLFSTHNHFYACVQYIKNNIRLPIQVQDIADDQNLSTSQVYRIFKNNCGLSPHQYIDKAKIEKACEFIRDTNLSYQEISFLVGYEYISHFFKVFKKVTGCTPSTYKKLIFENKL</sequence>
<dbReference type="PANTHER" id="PTHR43280">
    <property type="entry name" value="ARAC-FAMILY TRANSCRIPTIONAL REGULATOR"/>
    <property type="match status" value="1"/>
</dbReference>
<dbReference type="GO" id="GO:0003700">
    <property type="term" value="F:DNA-binding transcription factor activity"/>
    <property type="evidence" value="ECO:0007669"/>
    <property type="project" value="InterPro"/>
</dbReference>
<evidence type="ECO:0000256" key="3">
    <source>
        <dbReference type="ARBA" id="ARBA00023163"/>
    </source>
</evidence>
<organism evidence="5 6">
    <name type="scientific">Candidatus Blautia stercorigallinarum</name>
    <dbReference type="NCBI Taxonomy" id="2838501"/>
    <lineage>
        <taxon>Bacteria</taxon>
        <taxon>Bacillati</taxon>
        <taxon>Bacillota</taxon>
        <taxon>Clostridia</taxon>
        <taxon>Lachnospirales</taxon>
        <taxon>Lachnospiraceae</taxon>
        <taxon>Blautia</taxon>
    </lineage>
</organism>
<dbReference type="PANTHER" id="PTHR43280:SF2">
    <property type="entry name" value="HTH-TYPE TRANSCRIPTIONAL REGULATOR EXSA"/>
    <property type="match status" value="1"/>
</dbReference>
<keyword evidence="2" id="KW-0238">DNA-binding</keyword>
<name>A0A9D1TGV4_9FIRM</name>
<reference evidence="5" key="2">
    <citation type="submission" date="2021-04" db="EMBL/GenBank/DDBJ databases">
        <authorList>
            <person name="Gilroy R."/>
        </authorList>
    </citation>
    <scope>NUCLEOTIDE SEQUENCE</scope>
    <source>
        <strain evidence="5">CHK195-9823</strain>
    </source>
</reference>
<comment type="caution">
    <text evidence="5">The sequence shown here is derived from an EMBL/GenBank/DDBJ whole genome shotgun (WGS) entry which is preliminary data.</text>
</comment>
<evidence type="ECO:0000313" key="6">
    <source>
        <dbReference type="Proteomes" id="UP000886814"/>
    </source>
</evidence>
<reference evidence="5" key="1">
    <citation type="journal article" date="2021" name="PeerJ">
        <title>Extensive microbial diversity within the chicken gut microbiome revealed by metagenomics and culture.</title>
        <authorList>
            <person name="Gilroy R."/>
            <person name="Ravi A."/>
            <person name="Getino M."/>
            <person name="Pursley I."/>
            <person name="Horton D.L."/>
            <person name="Alikhan N.F."/>
            <person name="Baker D."/>
            <person name="Gharbi K."/>
            <person name="Hall N."/>
            <person name="Watson M."/>
            <person name="Adriaenssens E.M."/>
            <person name="Foster-Nyarko E."/>
            <person name="Jarju S."/>
            <person name="Secka A."/>
            <person name="Antonio M."/>
            <person name="Oren A."/>
            <person name="Chaudhuri R.R."/>
            <person name="La Ragione R."/>
            <person name="Hildebrand F."/>
            <person name="Pallen M.J."/>
        </authorList>
    </citation>
    <scope>NUCLEOTIDE SEQUENCE</scope>
    <source>
        <strain evidence="5">CHK195-9823</strain>
    </source>
</reference>
<keyword evidence="1" id="KW-0805">Transcription regulation</keyword>
<evidence type="ECO:0000313" key="5">
    <source>
        <dbReference type="EMBL" id="HIV40334.1"/>
    </source>
</evidence>
<feature type="domain" description="HTH araC/xylS-type" evidence="4">
    <location>
        <begin position="175"/>
        <end position="273"/>
    </location>
</feature>
<dbReference type="GO" id="GO:0043565">
    <property type="term" value="F:sequence-specific DNA binding"/>
    <property type="evidence" value="ECO:0007669"/>
    <property type="project" value="InterPro"/>
</dbReference>
<dbReference type="Pfam" id="PF12833">
    <property type="entry name" value="HTH_18"/>
    <property type="match status" value="1"/>
</dbReference>
<dbReference type="InterPro" id="IPR003313">
    <property type="entry name" value="AraC-bd"/>
</dbReference>
<dbReference type="InterPro" id="IPR009057">
    <property type="entry name" value="Homeodomain-like_sf"/>
</dbReference>
<dbReference type="SUPFAM" id="SSF46689">
    <property type="entry name" value="Homeodomain-like"/>
    <property type="match status" value="2"/>
</dbReference>
<gene>
    <name evidence="5" type="ORF">H9747_15295</name>
</gene>
<dbReference type="InterPro" id="IPR037923">
    <property type="entry name" value="HTH-like"/>
</dbReference>
<dbReference type="EMBL" id="DXIQ01000109">
    <property type="protein sequence ID" value="HIV40334.1"/>
    <property type="molecule type" value="Genomic_DNA"/>
</dbReference>
<proteinExistence type="predicted"/>
<evidence type="ECO:0000256" key="1">
    <source>
        <dbReference type="ARBA" id="ARBA00023015"/>
    </source>
</evidence>
<evidence type="ECO:0000256" key="2">
    <source>
        <dbReference type="ARBA" id="ARBA00023125"/>
    </source>
</evidence>
<dbReference type="Pfam" id="PF02311">
    <property type="entry name" value="AraC_binding"/>
    <property type="match status" value="1"/>
</dbReference>
<evidence type="ECO:0000259" key="4">
    <source>
        <dbReference type="PROSITE" id="PS01124"/>
    </source>
</evidence>
<keyword evidence="3" id="KW-0804">Transcription</keyword>
<dbReference type="Proteomes" id="UP000886814">
    <property type="component" value="Unassembled WGS sequence"/>
</dbReference>
<dbReference type="SUPFAM" id="SSF51215">
    <property type="entry name" value="Regulatory protein AraC"/>
    <property type="match status" value="1"/>
</dbReference>
<dbReference type="AlphaFoldDB" id="A0A9D1TGV4"/>